<feature type="region of interest" description="Disordered" evidence="1">
    <location>
        <begin position="22"/>
        <end position="101"/>
    </location>
</feature>
<name>A0A9Q8LFP8_PASFU</name>
<dbReference type="GeneID" id="71983968"/>
<dbReference type="RefSeq" id="XP_047760725.1">
    <property type="nucleotide sequence ID" value="XM_047903238.1"/>
</dbReference>
<dbReference type="EMBL" id="CP090166">
    <property type="protein sequence ID" value="UJO16359.1"/>
    <property type="molecule type" value="Genomic_DNA"/>
</dbReference>
<accession>A0A9Q8LFP8</accession>
<protein>
    <submittedName>
        <fullName evidence="2">Uncharacterized protein</fullName>
    </submittedName>
</protein>
<proteinExistence type="predicted"/>
<feature type="compositionally biased region" description="Polar residues" evidence="1">
    <location>
        <begin position="44"/>
        <end position="55"/>
    </location>
</feature>
<dbReference type="Proteomes" id="UP000756132">
    <property type="component" value="Chromosome 4"/>
</dbReference>
<evidence type="ECO:0000313" key="3">
    <source>
        <dbReference type="Proteomes" id="UP000756132"/>
    </source>
</evidence>
<evidence type="ECO:0000313" key="2">
    <source>
        <dbReference type="EMBL" id="UJO16359.1"/>
    </source>
</evidence>
<sequence length="101" mass="12043">MRRISRMMLPADYGHPALYMNERAQTAEQPPANYAHPALRRNEPVQTTEQPQHLQHFNFREAPPSLATFQSRWRRQRDRLRPRQNLQHFNFRPELPSPATS</sequence>
<evidence type="ECO:0000256" key="1">
    <source>
        <dbReference type="SAM" id="MobiDB-lite"/>
    </source>
</evidence>
<feature type="compositionally biased region" description="Basic residues" evidence="1">
    <location>
        <begin position="72"/>
        <end position="82"/>
    </location>
</feature>
<organism evidence="2 3">
    <name type="scientific">Passalora fulva</name>
    <name type="common">Tomato leaf mold</name>
    <name type="synonym">Cladosporium fulvum</name>
    <dbReference type="NCBI Taxonomy" id="5499"/>
    <lineage>
        <taxon>Eukaryota</taxon>
        <taxon>Fungi</taxon>
        <taxon>Dikarya</taxon>
        <taxon>Ascomycota</taxon>
        <taxon>Pezizomycotina</taxon>
        <taxon>Dothideomycetes</taxon>
        <taxon>Dothideomycetidae</taxon>
        <taxon>Mycosphaerellales</taxon>
        <taxon>Mycosphaerellaceae</taxon>
        <taxon>Fulvia</taxon>
    </lineage>
</organism>
<reference evidence="2" key="2">
    <citation type="journal article" date="2022" name="Microb. Genom.">
        <title>A chromosome-scale genome assembly of the tomato pathogen Cladosporium fulvum reveals a compartmentalized genome architecture and the presence of a dispensable chromosome.</title>
        <authorList>
            <person name="Zaccaron A.Z."/>
            <person name="Chen L.H."/>
            <person name="Samaras A."/>
            <person name="Stergiopoulos I."/>
        </authorList>
    </citation>
    <scope>NUCLEOTIDE SEQUENCE</scope>
    <source>
        <strain evidence="2">Race5_Kim</strain>
    </source>
</reference>
<dbReference type="KEGG" id="ffu:CLAFUR5_04090"/>
<keyword evidence="3" id="KW-1185">Reference proteome</keyword>
<reference evidence="2" key="1">
    <citation type="submission" date="2021-12" db="EMBL/GenBank/DDBJ databases">
        <authorList>
            <person name="Zaccaron A."/>
            <person name="Stergiopoulos I."/>
        </authorList>
    </citation>
    <scope>NUCLEOTIDE SEQUENCE</scope>
    <source>
        <strain evidence="2">Race5_Kim</strain>
    </source>
</reference>
<gene>
    <name evidence="2" type="ORF">CLAFUR5_04090</name>
</gene>
<dbReference type="AlphaFoldDB" id="A0A9Q8LFP8"/>